<keyword evidence="4 7" id="KW-0808">Transferase</keyword>
<accession>A0AAE3HK02</accession>
<dbReference type="InterPro" id="IPR018294">
    <property type="entry name" value="ISPD_synthase_CS"/>
</dbReference>
<dbReference type="NCBIfam" id="TIGR00453">
    <property type="entry name" value="ispD"/>
    <property type="match status" value="1"/>
</dbReference>
<evidence type="ECO:0000256" key="2">
    <source>
        <dbReference type="ARBA" id="ARBA00004787"/>
    </source>
</evidence>
<dbReference type="EMBL" id="JANUCT010000011">
    <property type="protein sequence ID" value="MCS3903765.1"/>
    <property type="molecule type" value="Genomic_DNA"/>
</dbReference>
<dbReference type="SUPFAM" id="SSF53448">
    <property type="entry name" value="Nucleotide-diphospho-sugar transferases"/>
    <property type="match status" value="1"/>
</dbReference>
<evidence type="ECO:0000313" key="8">
    <source>
        <dbReference type="EMBL" id="MCS3903765.1"/>
    </source>
</evidence>
<dbReference type="InterPro" id="IPR029044">
    <property type="entry name" value="Nucleotide-diphossugar_trans"/>
</dbReference>
<dbReference type="PANTHER" id="PTHR32125:SF4">
    <property type="entry name" value="2-C-METHYL-D-ERYTHRITOL 4-PHOSPHATE CYTIDYLYLTRANSFERASE, CHLOROPLASTIC"/>
    <property type="match status" value="1"/>
</dbReference>
<comment type="similarity">
    <text evidence="3 7">Belongs to the IspD/TarI cytidylyltransferase family. IspD subfamily.</text>
</comment>
<dbReference type="GO" id="GO:0019288">
    <property type="term" value="P:isopentenyl diphosphate biosynthetic process, methylerythritol 4-phosphate pathway"/>
    <property type="evidence" value="ECO:0007669"/>
    <property type="project" value="UniProtKB-UniRule"/>
</dbReference>
<feature type="site" description="Positions MEP for the nucleophilic attack" evidence="7">
    <location>
        <position position="214"/>
    </location>
</feature>
<dbReference type="InterPro" id="IPR001228">
    <property type="entry name" value="IspD"/>
</dbReference>
<dbReference type="FunFam" id="3.90.550.10:FF:000003">
    <property type="entry name" value="2-C-methyl-D-erythritol 4-phosphate cytidylyltransferase"/>
    <property type="match status" value="1"/>
</dbReference>
<feature type="site" description="Transition state stabilizer" evidence="7">
    <location>
        <position position="18"/>
    </location>
</feature>
<comment type="catalytic activity">
    <reaction evidence="1 7">
        <text>2-C-methyl-D-erythritol 4-phosphate + CTP + H(+) = 4-CDP-2-C-methyl-D-erythritol + diphosphate</text>
        <dbReference type="Rhea" id="RHEA:13429"/>
        <dbReference type="ChEBI" id="CHEBI:15378"/>
        <dbReference type="ChEBI" id="CHEBI:33019"/>
        <dbReference type="ChEBI" id="CHEBI:37563"/>
        <dbReference type="ChEBI" id="CHEBI:57823"/>
        <dbReference type="ChEBI" id="CHEBI:58262"/>
        <dbReference type="EC" id="2.7.7.60"/>
    </reaction>
</comment>
<dbReference type="RefSeq" id="WP_259055739.1">
    <property type="nucleotide sequence ID" value="NZ_JANUCT010000011.1"/>
</dbReference>
<evidence type="ECO:0000256" key="4">
    <source>
        <dbReference type="ARBA" id="ARBA00022679"/>
    </source>
</evidence>
<keyword evidence="5 7" id="KW-0548">Nucleotidyltransferase</keyword>
<feature type="site" description="Positions MEP for the nucleophilic attack" evidence="7">
    <location>
        <position position="158"/>
    </location>
</feature>
<evidence type="ECO:0000313" key="9">
    <source>
        <dbReference type="Proteomes" id="UP001204445"/>
    </source>
</evidence>
<keyword evidence="6 7" id="KW-0414">Isoprene biosynthesis</keyword>
<gene>
    <name evidence="7" type="primary">ispD</name>
    <name evidence="8" type="ORF">J2T55_001796</name>
</gene>
<dbReference type="GO" id="GO:0050518">
    <property type="term" value="F:2-C-methyl-D-erythritol 4-phosphate cytidylyltransferase activity"/>
    <property type="evidence" value="ECO:0007669"/>
    <property type="project" value="UniProtKB-UniRule"/>
</dbReference>
<evidence type="ECO:0000256" key="7">
    <source>
        <dbReference type="HAMAP-Rule" id="MF_00108"/>
    </source>
</evidence>
<dbReference type="CDD" id="cd02516">
    <property type="entry name" value="CDP-ME_synthetase"/>
    <property type="match status" value="1"/>
</dbReference>
<dbReference type="AlphaFoldDB" id="A0AAE3HK02"/>
<evidence type="ECO:0000256" key="5">
    <source>
        <dbReference type="ARBA" id="ARBA00022695"/>
    </source>
</evidence>
<evidence type="ECO:0000256" key="6">
    <source>
        <dbReference type="ARBA" id="ARBA00023229"/>
    </source>
</evidence>
<sequence>MAARRCWAVVPAAGIGSRMAAGMPKQYLEVCGRSVLEHTLQRFCDHPAIQAVAVAIASDDHRWAHLGISQHRKVRRAEGGAERMHSVLNGLTRLETEAQPDDWVLVHDAARPCIRSADISRLLSQLEQHSVGGLLGWPVRDTMKRANDMDEVTATIDRSQLWHALTPQMFRLQALKHALHQAIAEDAVVTDEAQAMERLGLQPKFIKGAPDNIKITLNTDLALAEIYLRAQAQASDDVAHHAAGRCSGEN</sequence>
<evidence type="ECO:0000256" key="3">
    <source>
        <dbReference type="ARBA" id="ARBA00009789"/>
    </source>
</evidence>
<feature type="site" description="Transition state stabilizer" evidence="7">
    <location>
        <position position="25"/>
    </location>
</feature>
<comment type="function">
    <text evidence="7">Catalyzes the formation of 4-diphosphocytidyl-2-C-methyl-D-erythritol from CTP and 2-C-methyl-D-erythritol 4-phosphate (MEP).</text>
</comment>
<dbReference type="EC" id="2.7.7.60" evidence="7"/>
<protein>
    <recommendedName>
        <fullName evidence="7">2-C-methyl-D-erythritol 4-phosphate cytidylyltransferase</fullName>
        <ecNumber evidence="7">2.7.7.60</ecNumber>
    </recommendedName>
    <alternativeName>
        <fullName evidence="7">4-diphosphocytidyl-2C-methyl-D-erythritol synthase</fullName>
    </alternativeName>
    <alternativeName>
        <fullName evidence="7">MEP cytidylyltransferase</fullName>
        <shortName evidence="7">MCT</shortName>
    </alternativeName>
</protein>
<dbReference type="InterPro" id="IPR034683">
    <property type="entry name" value="IspD/TarI"/>
</dbReference>
<dbReference type="Pfam" id="PF01128">
    <property type="entry name" value="IspD"/>
    <property type="match status" value="1"/>
</dbReference>
<dbReference type="Proteomes" id="UP001204445">
    <property type="component" value="Unassembled WGS sequence"/>
</dbReference>
<dbReference type="PANTHER" id="PTHR32125">
    <property type="entry name" value="2-C-METHYL-D-ERYTHRITOL 4-PHOSPHATE CYTIDYLYLTRANSFERASE, CHLOROPLASTIC"/>
    <property type="match status" value="1"/>
</dbReference>
<dbReference type="Gene3D" id="3.90.550.10">
    <property type="entry name" value="Spore Coat Polysaccharide Biosynthesis Protein SpsA, Chain A"/>
    <property type="match status" value="1"/>
</dbReference>
<reference evidence="8" key="1">
    <citation type="submission" date="2022-08" db="EMBL/GenBank/DDBJ databases">
        <title>Genomic Encyclopedia of Type Strains, Phase III (KMG-III): the genomes of soil and plant-associated and newly described type strains.</title>
        <authorList>
            <person name="Whitman W."/>
        </authorList>
    </citation>
    <scope>NUCLEOTIDE SEQUENCE</scope>
    <source>
        <strain evidence="8">HMT 1</strain>
    </source>
</reference>
<name>A0AAE3HK02_9GAMM</name>
<comment type="pathway">
    <text evidence="2 7">Isoprenoid biosynthesis; isopentenyl diphosphate biosynthesis via DXP pathway; isopentenyl diphosphate from 1-deoxy-D-xylulose 5-phosphate: step 2/6.</text>
</comment>
<evidence type="ECO:0000256" key="1">
    <source>
        <dbReference type="ARBA" id="ARBA00001282"/>
    </source>
</evidence>
<comment type="caution">
    <text evidence="8">The sequence shown here is derived from an EMBL/GenBank/DDBJ whole genome shotgun (WGS) entry which is preliminary data.</text>
</comment>
<dbReference type="PROSITE" id="PS01295">
    <property type="entry name" value="ISPD"/>
    <property type="match status" value="1"/>
</dbReference>
<keyword evidence="9" id="KW-1185">Reference proteome</keyword>
<dbReference type="InterPro" id="IPR050088">
    <property type="entry name" value="IspD/TarI_cytidylyltransf_bact"/>
</dbReference>
<proteinExistence type="inferred from homology"/>
<dbReference type="HAMAP" id="MF_00108">
    <property type="entry name" value="IspD"/>
    <property type="match status" value="1"/>
</dbReference>
<organism evidence="8 9">
    <name type="scientific">Methylohalomonas lacus</name>
    <dbReference type="NCBI Taxonomy" id="398773"/>
    <lineage>
        <taxon>Bacteria</taxon>
        <taxon>Pseudomonadati</taxon>
        <taxon>Pseudomonadota</taxon>
        <taxon>Gammaproteobacteria</taxon>
        <taxon>Methylohalomonadales</taxon>
        <taxon>Methylohalomonadaceae</taxon>
        <taxon>Methylohalomonas</taxon>
    </lineage>
</organism>